<evidence type="ECO:0000256" key="4">
    <source>
        <dbReference type="ARBA" id="ARBA00023136"/>
    </source>
</evidence>
<protein>
    <submittedName>
        <fullName evidence="8">Rhomboid-like protein,serine peptidase, Clan S-,family S54, putative</fullName>
    </submittedName>
</protein>
<proteinExistence type="predicted"/>
<dbReference type="SUPFAM" id="SSF144091">
    <property type="entry name" value="Rhomboid-like"/>
    <property type="match status" value="2"/>
</dbReference>
<feature type="transmembrane region" description="Helical" evidence="6">
    <location>
        <begin position="319"/>
        <end position="339"/>
    </location>
</feature>
<feature type="region of interest" description="Disordered" evidence="5">
    <location>
        <begin position="93"/>
        <end position="112"/>
    </location>
</feature>
<name>A0A1E1IN52_LEIGU</name>
<accession>A0A1E1IN52</accession>
<keyword evidence="3 6" id="KW-1133">Transmembrane helix</keyword>
<keyword evidence="7" id="KW-0732">Signal</keyword>
<dbReference type="GO" id="GO:0016020">
    <property type="term" value="C:membrane"/>
    <property type="evidence" value="ECO:0007669"/>
    <property type="project" value="UniProtKB-SubCell"/>
</dbReference>
<evidence type="ECO:0000256" key="6">
    <source>
        <dbReference type="SAM" id="Phobius"/>
    </source>
</evidence>
<reference evidence="8" key="1">
    <citation type="submission" date="2012-08" db="EMBL/GenBank/DDBJ databases">
        <title>Comparative genomics of metastatic and non-metastatic Leishmania guyanensis provides insights into polygenic factors involved in Leishmania RNA virus infection.</title>
        <authorList>
            <person name="Smith D."/>
            <person name="Hertz-Fowler C."/>
            <person name="Martin R."/>
            <person name="Dickens N."/>
            <person name="Fasel N."/>
            <person name="Falquet L."/>
            <person name="Beverley S."/>
            <person name="Zangger H."/>
            <person name="Calderon-Copete S."/>
            <person name="Mottram J."/>
            <person name="Xenarios I."/>
        </authorList>
    </citation>
    <scope>NUCLEOTIDE SEQUENCE</scope>
    <source>
        <strain evidence="8">MHOM/BR/75/M4147/SSU:IR2SAT-LUC</strain>
    </source>
</reference>
<evidence type="ECO:0000256" key="7">
    <source>
        <dbReference type="SAM" id="SignalP"/>
    </source>
</evidence>
<dbReference type="InterPro" id="IPR035952">
    <property type="entry name" value="Rhomboid-like_sf"/>
</dbReference>
<evidence type="ECO:0000256" key="5">
    <source>
        <dbReference type="SAM" id="MobiDB-lite"/>
    </source>
</evidence>
<evidence type="ECO:0000256" key="3">
    <source>
        <dbReference type="ARBA" id="ARBA00022989"/>
    </source>
</evidence>
<evidence type="ECO:0000313" key="8">
    <source>
        <dbReference type="EMBL" id="CCM12578.1"/>
    </source>
</evidence>
<feature type="chain" id="PRO_5009113706" evidence="7">
    <location>
        <begin position="27"/>
        <end position="376"/>
    </location>
</feature>
<dbReference type="EMBL" id="CALQ01000049">
    <property type="protein sequence ID" value="CCM12578.1"/>
    <property type="molecule type" value="Genomic_DNA"/>
</dbReference>
<keyword evidence="2 6" id="KW-0812">Transmembrane</keyword>
<organism evidence="8">
    <name type="scientific">Leishmania guyanensis</name>
    <dbReference type="NCBI Taxonomy" id="5670"/>
    <lineage>
        <taxon>Eukaryota</taxon>
        <taxon>Discoba</taxon>
        <taxon>Euglenozoa</taxon>
        <taxon>Kinetoplastea</taxon>
        <taxon>Metakinetoplastina</taxon>
        <taxon>Trypanosomatida</taxon>
        <taxon>Trypanosomatidae</taxon>
        <taxon>Leishmaniinae</taxon>
        <taxon>Leishmania</taxon>
        <taxon>Leishmania guyanensis species complex</taxon>
    </lineage>
</organism>
<evidence type="ECO:0000256" key="1">
    <source>
        <dbReference type="ARBA" id="ARBA00004141"/>
    </source>
</evidence>
<evidence type="ECO:0000256" key="2">
    <source>
        <dbReference type="ARBA" id="ARBA00022692"/>
    </source>
</evidence>
<dbReference type="AlphaFoldDB" id="A0A1E1IN52"/>
<feature type="signal peptide" evidence="7">
    <location>
        <begin position="1"/>
        <end position="26"/>
    </location>
</feature>
<keyword evidence="4 6" id="KW-0472">Membrane</keyword>
<comment type="subcellular location">
    <subcellularLocation>
        <location evidence="1">Membrane</location>
        <topology evidence="1">Multi-pass membrane protein</topology>
    </subcellularLocation>
</comment>
<sequence length="376" mass="40372">MRIDPICTAIRFAPVLVLLNVHCSGGRWPTDADCAERVMRYGFSVDLFSEQPARVFTHLFVHISSTHLLSNVFSFAATLVEFGNMTDPAAPSAAARLSDTSHDGEGRGATSGAATSFATQRMALEMCAIWGEQSRLQACARSAGAFLVWAVGGAVGGLGCQMLYNSFALALRRERAARAAAAAAAAVANTKHSAAPGSAAERILDSIGRGVKTLWQRVEVYSSNFAVSAQEVVNNEMLMCGASAGICALSGFSAVCYGRPITAFCLAVPEALLLTADIIHLYVAQLAPERGAPNSVAEAARRALQSAWRVRMPGQTVGHAAHVGGFVVGVGMGYCWLWLQRKWRRWRLHRMDSRRCAAQLLLRPVLHTCVHRRSGL</sequence>
<gene>
    <name evidence="8" type="primary">LgM4147LRVhigh.02.00050.00230</name>
    <name evidence="8" type="ORF">BN36_0201030</name>
</gene>